<feature type="region of interest" description="Disordered" evidence="9">
    <location>
        <begin position="718"/>
        <end position="739"/>
    </location>
</feature>
<dbReference type="InterPro" id="IPR009057">
    <property type="entry name" value="Homeodomain-like_sf"/>
</dbReference>
<evidence type="ECO:0000256" key="4">
    <source>
        <dbReference type="ARBA" id="ARBA00023125"/>
    </source>
</evidence>
<gene>
    <name evidence="11" type="ORF">RDWZM_010012</name>
</gene>
<comment type="subcellular location">
    <subcellularLocation>
        <location evidence="1 7 8">Nucleus</location>
    </subcellularLocation>
</comment>
<dbReference type="Gene3D" id="1.10.10.60">
    <property type="entry name" value="Homeodomain-like"/>
    <property type="match status" value="1"/>
</dbReference>
<evidence type="ECO:0000256" key="6">
    <source>
        <dbReference type="ARBA" id="ARBA00023242"/>
    </source>
</evidence>
<dbReference type="InterPro" id="IPR001356">
    <property type="entry name" value="HD"/>
</dbReference>
<dbReference type="GO" id="GO:0000978">
    <property type="term" value="F:RNA polymerase II cis-regulatory region sequence-specific DNA binding"/>
    <property type="evidence" value="ECO:0007669"/>
    <property type="project" value="TreeGrafter"/>
</dbReference>
<sequence length="830" mass="90706">MVRLLSCDQFESFVENQTKSSLFSSSSSSKSIIKCLKLNDHHPPPPPPPHHHSHFQIDQTSEMYHRMPLSIDIIGSPSSSTSIAETVLRNVPTPNDSTDLIDQLKIPLETDLKPEPIVIDSLNLKESVENNTETIVPNSTIELYINNKNNNNQSSTTTSPVIQRPTSLYEPYRTNSKSNCTTPNQDIPYNLLGNQMGATTAAAAAATAAVSVTPNLNHPIFHGSAVNMVMTPPSPYSTITSIVSEVPNPATLYSLSNGSNCGGGGGGGNVLTNMNNAAGGASITSSSTTTTSSTTPGSTESTFTDLAPNPWFNGSIQRTGNLYSDFIGSEWTNSITGNGPYQPFSGNPYSGSISSVYHSHATSVRPPPPPPPPPPTGNPINDHFYNSYHAHAYFQPTPLFTNAMAAATATGSASSPNGPQSSSTPSSVDVQAAYQFNPITIGTEFASIRSFGCNLLNSSPDSGLTVSSEGPESPKDQFLYSHTHSHHHHHHHPLHPSHFHPSFQWKQQQYQQQQQQQQQHQQQQQQQQQQQHQYHQNQQQQQTQMLNVHLARPTSLPLINSIRNQIHSTSSTPEMDDDDDDDTKPNLDQLINGGNGQTQMQTPNGQAGGQQSQTTGGSQQQQQQQGSESNVTNGGNGGNMAMYNWMKKSTNSNLSQSSTGKTRTKDKYRVVYTETQRVELEKEFHFSRYITIKRKSELAGQLMLSERQVKIWFQNRRAKDRKQQRKRDEMFKKESKKESTIVPNGNNVIVANVGSNLSGLGSAIPVASSTASVSSKSSSSSSTSSSSACCMPPNGLIESYQQQQQIQHVQQQQQHHQTPHSQTHTCLGLW</sequence>
<dbReference type="PROSITE" id="PS00027">
    <property type="entry name" value="HOMEOBOX_1"/>
    <property type="match status" value="1"/>
</dbReference>
<comment type="caution">
    <text evidence="11">The sequence shown here is derived from an EMBL/GenBank/DDBJ whole genome shotgun (WGS) entry which is preliminary data.</text>
</comment>
<dbReference type="GO" id="GO:0005634">
    <property type="term" value="C:nucleus"/>
    <property type="evidence" value="ECO:0007669"/>
    <property type="project" value="UniProtKB-SubCell"/>
</dbReference>
<feature type="compositionally biased region" description="Low complexity" evidence="9">
    <location>
        <begin position="499"/>
        <end position="544"/>
    </location>
</feature>
<evidence type="ECO:0000256" key="2">
    <source>
        <dbReference type="ARBA" id="ARBA00010341"/>
    </source>
</evidence>
<dbReference type="PANTHER" id="PTHR45664">
    <property type="entry name" value="PROTEIN ZERKNUELLT 1-RELATED"/>
    <property type="match status" value="1"/>
</dbReference>
<dbReference type="GO" id="GO:0045944">
    <property type="term" value="P:positive regulation of transcription by RNA polymerase II"/>
    <property type="evidence" value="ECO:0007669"/>
    <property type="project" value="UniProtKB-ARBA"/>
</dbReference>
<dbReference type="AlphaFoldDB" id="A0A9Q0LYD7"/>
<evidence type="ECO:0000256" key="3">
    <source>
        <dbReference type="ARBA" id="ARBA00022473"/>
    </source>
</evidence>
<keyword evidence="6 7" id="KW-0539">Nucleus</keyword>
<reference evidence="11" key="1">
    <citation type="submission" date="2022-12" db="EMBL/GenBank/DDBJ databases">
        <title>Genome assemblies of Blomia tropicalis.</title>
        <authorList>
            <person name="Cui Y."/>
        </authorList>
    </citation>
    <scope>NUCLEOTIDE SEQUENCE</scope>
    <source>
        <tissue evidence="11">Adult mites</tissue>
    </source>
</reference>
<keyword evidence="5 7" id="KW-0371">Homeobox</keyword>
<feature type="region of interest" description="Disordered" evidence="9">
    <location>
        <begin position="461"/>
        <end position="544"/>
    </location>
</feature>
<protein>
    <recommendedName>
        <fullName evidence="10">Homeobox domain-containing protein</fullName>
    </recommendedName>
</protein>
<feature type="region of interest" description="Disordered" evidence="9">
    <location>
        <begin position="355"/>
        <end position="382"/>
    </location>
</feature>
<feature type="compositionally biased region" description="Basic and acidic residues" evidence="9">
    <location>
        <begin position="726"/>
        <end position="739"/>
    </location>
</feature>
<evidence type="ECO:0000256" key="9">
    <source>
        <dbReference type="SAM" id="MobiDB-lite"/>
    </source>
</evidence>
<evidence type="ECO:0000259" key="10">
    <source>
        <dbReference type="PROSITE" id="PS50071"/>
    </source>
</evidence>
<comment type="similarity">
    <text evidence="2">Belongs to the Caudal homeobox family.</text>
</comment>
<keyword evidence="4 7" id="KW-0238">DNA-binding</keyword>
<dbReference type="InterPro" id="IPR017970">
    <property type="entry name" value="Homeobox_CS"/>
</dbReference>
<dbReference type="Proteomes" id="UP001142055">
    <property type="component" value="Chromosome 4"/>
</dbReference>
<feature type="compositionally biased region" description="Low complexity" evidence="9">
    <location>
        <begin position="609"/>
        <end position="627"/>
    </location>
</feature>
<feature type="compositionally biased region" description="Polar residues" evidence="9">
    <location>
        <begin position="461"/>
        <end position="470"/>
    </location>
</feature>
<dbReference type="SUPFAM" id="SSF46689">
    <property type="entry name" value="Homeodomain-like"/>
    <property type="match status" value="1"/>
</dbReference>
<accession>A0A9Q0LYD7</accession>
<dbReference type="PANTHER" id="PTHR45664:SF12">
    <property type="entry name" value="PANCREAS_DUODENUM HOMEOBOX PROTEIN 1"/>
    <property type="match status" value="1"/>
</dbReference>
<dbReference type="Pfam" id="PF00046">
    <property type="entry name" value="Homeodomain"/>
    <property type="match status" value="1"/>
</dbReference>
<dbReference type="EMBL" id="JAPWDV010000004">
    <property type="protein sequence ID" value="KAJ6215512.1"/>
    <property type="molecule type" value="Genomic_DNA"/>
</dbReference>
<feature type="domain" description="Homeobox" evidence="10">
    <location>
        <begin position="663"/>
        <end position="723"/>
    </location>
</feature>
<organism evidence="11 12">
    <name type="scientific">Blomia tropicalis</name>
    <name type="common">Mite</name>
    <dbReference type="NCBI Taxonomy" id="40697"/>
    <lineage>
        <taxon>Eukaryota</taxon>
        <taxon>Metazoa</taxon>
        <taxon>Ecdysozoa</taxon>
        <taxon>Arthropoda</taxon>
        <taxon>Chelicerata</taxon>
        <taxon>Arachnida</taxon>
        <taxon>Acari</taxon>
        <taxon>Acariformes</taxon>
        <taxon>Sarcoptiformes</taxon>
        <taxon>Astigmata</taxon>
        <taxon>Glycyphagoidea</taxon>
        <taxon>Echimyopodidae</taxon>
        <taxon>Blomia</taxon>
    </lineage>
</organism>
<name>A0A9Q0LYD7_BLOTA</name>
<evidence type="ECO:0000313" key="11">
    <source>
        <dbReference type="EMBL" id="KAJ6215512.1"/>
    </source>
</evidence>
<dbReference type="GO" id="GO:0000981">
    <property type="term" value="F:DNA-binding transcription factor activity, RNA polymerase II-specific"/>
    <property type="evidence" value="ECO:0007669"/>
    <property type="project" value="InterPro"/>
</dbReference>
<feature type="region of interest" description="Disordered" evidence="9">
    <location>
        <begin position="771"/>
        <end position="830"/>
    </location>
</feature>
<keyword evidence="3" id="KW-0217">Developmental protein</keyword>
<evidence type="ECO:0000256" key="7">
    <source>
        <dbReference type="PROSITE-ProRule" id="PRU00108"/>
    </source>
</evidence>
<dbReference type="OMA" id="SSSACCM"/>
<feature type="region of interest" description="Disordered" evidence="9">
    <location>
        <begin position="568"/>
        <end position="643"/>
    </location>
</feature>
<feature type="region of interest" description="Disordered" evidence="9">
    <location>
        <begin position="281"/>
        <end position="310"/>
    </location>
</feature>
<evidence type="ECO:0000256" key="1">
    <source>
        <dbReference type="ARBA" id="ARBA00004123"/>
    </source>
</evidence>
<feature type="compositionally biased region" description="Low complexity" evidence="9">
    <location>
        <begin position="771"/>
        <end position="787"/>
    </location>
</feature>
<dbReference type="SMART" id="SM00389">
    <property type="entry name" value="HOX"/>
    <property type="match status" value="1"/>
</dbReference>
<keyword evidence="12" id="KW-1185">Reference proteome</keyword>
<proteinExistence type="inferred from homology"/>
<dbReference type="PROSITE" id="PS50071">
    <property type="entry name" value="HOMEOBOX_2"/>
    <property type="match status" value="1"/>
</dbReference>
<feature type="compositionally biased region" description="Low complexity" evidence="9">
    <location>
        <begin position="281"/>
        <end position="304"/>
    </location>
</feature>
<feature type="DNA-binding region" description="Homeobox" evidence="7">
    <location>
        <begin position="665"/>
        <end position="724"/>
    </location>
</feature>
<evidence type="ECO:0000313" key="12">
    <source>
        <dbReference type="Proteomes" id="UP001142055"/>
    </source>
</evidence>
<evidence type="ECO:0000256" key="8">
    <source>
        <dbReference type="RuleBase" id="RU000682"/>
    </source>
</evidence>
<evidence type="ECO:0000256" key="5">
    <source>
        <dbReference type="ARBA" id="ARBA00023155"/>
    </source>
</evidence>
<feature type="compositionally biased region" description="Basic residues" evidence="9">
    <location>
        <begin position="483"/>
        <end position="498"/>
    </location>
</feature>
<feature type="compositionally biased region" description="Low complexity" evidence="9">
    <location>
        <begin position="801"/>
        <end position="830"/>
    </location>
</feature>
<feature type="compositionally biased region" description="Pro residues" evidence="9">
    <location>
        <begin position="365"/>
        <end position="377"/>
    </location>
</feature>
<dbReference type="FunFam" id="1.10.10.60:FF:000574">
    <property type="entry name" value="Homeobox protein CHOX-CAD2"/>
    <property type="match status" value="1"/>
</dbReference>
<dbReference type="CDD" id="cd00086">
    <property type="entry name" value="homeodomain"/>
    <property type="match status" value="1"/>
</dbReference>